<evidence type="ECO:0000259" key="7">
    <source>
        <dbReference type="Pfam" id="PF26311"/>
    </source>
</evidence>
<evidence type="ECO:0000313" key="8">
    <source>
        <dbReference type="EMBL" id="MDP9832005.1"/>
    </source>
</evidence>
<dbReference type="Proteomes" id="UP001230145">
    <property type="component" value="Unassembled WGS sequence"/>
</dbReference>
<dbReference type="EMBL" id="JAUSQL010000001">
    <property type="protein sequence ID" value="MDP9832005.1"/>
    <property type="molecule type" value="Genomic_DNA"/>
</dbReference>
<evidence type="ECO:0000259" key="6">
    <source>
        <dbReference type="Pfam" id="PF01494"/>
    </source>
</evidence>
<keyword evidence="9" id="KW-1185">Reference proteome</keyword>
<dbReference type="Pfam" id="PF26311">
    <property type="entry name" value="ETF-QO_FixC_C"/>
    <property type="match status" value="1"/>
</dbReference>
<dbReference type="GO" id="GO:0016491">
    <property type="term" value="F:oxidoreductase activity"/>
    <property type="evidence" value="ECO:0007669"/>
    <property type="project" value="UniProtKB-KW"/>
</dbReference>
<dbReference type="Gene3D" id="3.50.50.60">
    <property type="entry name" value="FAD/NAD(P)-binding domain"/>
    <property type="match status" value="1"/>
</dbReference>
<feature type="domain" description="FixC-like C-terminal" evidence="7">
    <location>
        <begin position="366"/>
        <end position="430"/>
    </location>
</feature>
<dbReference type="SUPFAM" id="SSF51905">
    <property type="entry name" value="FAD/NAD(P)-binding domain"/>
    <property type="match status" value="1"/>
</dbReference>
<accession>A0ABT9PIM7</accession>
<organism evidence="8 9">
    <name type="scientific">Trueperella abortisuis</name>
    <dbReference type="NCBI Taxonomy" id="445930"/>
    <lineage>
        <taxon>Bacteria</taxon>
        <taxon>Bacillati</taxon>
        <taxon>Actinomycetota</taxon>
        <taxon>Actinomycetes</taxon>
        <taxon>Actinomycetales</taxon>
        <taxon>Actinomycetaceae</taxon>
        <taxon>Trueperella</taxon>
    </lineage>
</organism>
<dbReference type="PANTHER" id="PTHR43624:SF2">
    <property type="entry name" value="ELECTRON TRANSFER FLAVOPROTEIN-QUINONE OXIDOREDUCTASE YDIS-RELATED"/>
    <property type="match status" value="1"/>
</dbReference>
<evidence type="ECO:0000256" key="5">
    <source>
        <dbReference type="ARBA" id="ARBA00023002"/>
    </source>
</evidence>
<comment type="caution">
    <text evidence="8">The sequence shown here is derived from an EMBL/GenBank/DDBJ whole genome shotgun (WGS) entry which is preliminary data.</text>
</comment>
<dbReference type="PANTHER" id="PTHR43624">
    <property type="entry name" value="ELECTRON TRANSFER FLAVOPROTEIN-QUINONE OXIDOREDUCTASE YDIS-RELATED"/>
    <property type="match status" value="1"/>
</dbReference>
<proteinExistence type="inferred from homology"/>
<sequence>MGEVDFDVIVVGGGVAGSVCSYLLAKDGYEVLLIERGVEPGSKNLSGGVFYCRVMQEIFEDFLEEAPIERVITRNCLSFLGENHFVNVDYWDGRLRQPVNAVTVLRAKFDPWLAEQCENAGVTVMPGVKVDELVRDGSQFVGVRAGEDELRAHVVVAADGVNSFLSQYAGIRGKEPKENLAVGVKSVIALDPEVIAERFNLAGDEGAAYAVVGDCTQGVAGGGFMYTNRDSVSIGIVARLDDLEKSGKSSSDLHDHFLTHPAIEPFLKDGELLEYGCHLVAEGGKKMQHDLVQPGLILIGDAAGFTLNTGFTVRGMDLAAGSARAAATAISAALKAQDYSAQALGAYVDQYNASFVGKDMDTYAKAPEFLENPAMYGEVGELAADVLYGVYNHDLTPRKPLIKVVMGAIKKSRLSLGGLVKLGISAVRSM</sequence>
<evidence type="ECO:0000256" key="2">
    <source>
        <dbReference type="ARBA" id="ARBA00006796"/>
    </source>
</evidence>
<dbReference type="InterPro" id="IPR036188">
    <property type="entry name" value="FAD/NAD-bd_sf"/>
</dbReference>
<dbReference type="RefSeq" id="WP_307634550.1">
    <property type="nucleotide sequence ID" value="NZ_CP133407.1"/>
</dbReference>
<dbReference type="InterPro" id="IPR002938">
    <property type="entry name" value="FAD-bd"/>
</dbReference>
<name>A0ABT9PIM7_9ACTO</name>
<dbReference type="InterPro" id="IPR039651">
    <property type="entry name" value="FixC-like"/>
</dbReference>
<gene>
    <name evidence="8" type="ORF">J2S45_000684</name>
</gene>
<protein>
    <submittedName>
        <fullName evidence="8">Electron transfer flavoprotein-quinone oxidoreductase</fullName>
        <ecNumber evidence="8">1.5.5.-</ecNumber>
    </submittedName>
</protein>
<evidence type="ECO:0000256" key="1">
    <source>
        <dbReference type="ARBA" id="ARBA00001974"/>
    </source>
</evidence>
<evidence type="ECO:0000256" key="4">
    <source>
        <dbReference type="ARBA" id="ARBA00022827"/>
    </source>
</evidence>
<comment type="similarity">
    <text evidence="2">Belongs to the ETF-QO/FixC family.</text>
</comment>
<dbReference type="PRINTS" id="PR00420">
    <property type="entry name" value="RNGMNOXGNASE"/>
</dbReference>
<dbReference type="SUPFAM" id="SSF54373">
    <property type="entry name" value="FAD-linked reductases, C-terminal domain"/>
    <property type="match status" value="1"/>
</dbReference>
<evidence type="ECO:0000256" key="3">
    <source>
        <dbReference type="ARBA" id="ARBA00022630"/>
    </source>
</evidence>
<dbReference type="Pfam" id="PF01494">
    <property type="entry name" value="FAD_binding_3"/>
    <property type="match status" value="1"/>
</dbReference>
<evidence type="ECO:0000313" key="9">
    <source>
        <dbReference type="Proteomes" id="UP001230145"/>
    </source>
</evidence>
<dbReference type="InterPro" id="IPR059103">
    <property type="entry name" value="FixC-like_C"/>
</dbReference>
<comment type="cofactor">
    <cofactor evidence="1">
        <name>FAD</name>
        <dbReference type="ChEBI" id="CHEBI:57692"/>
    </cofactor>
</comment>
<feature type="domain" description="FAD-binding" evidence="6">
    <location>
        <begin position="6"/>
        <end position="194"/>
    </location>
</feature>
<keyword evidence="4" id="KW-0274">FAD</keyword>
<keyword evidence="5 8" id="KW-0560">Oxidoreductase</keyword>
<keyword evidence="3" id="KW-0285">Flavoprotein</keyword>
<dbReference type="EC" id="1.5.5.-" evidence="8"/>
<reference evidence="8 9" key="1">
    <citation type="submission" date="2023-07" db="EMBL/GenBank/DDBJ databases">
        <title>Sequencing the genomes of 1000 actinobacteria strains.</title>
        <authorList>
            <person name="Klenk H.-P."/>
        </authorList>
    </citation>
    <scope>NUCLEOTIDE SEQUENCE [LARGE SCALE GENOMIC DNA]</scope>
    <source>
        <strain evidence="8 9">DSM 19515</strain>
    </source>
</reference>